<dbReference type="InterPro" id="IPR000259">
    <property type="entry name" value="Adhesion_dom_fimbrial"/>
</dbReference>
<proteinExistence type="inferred from homology"/>
<dbReference type="Pfam" id="PF00419">
    <property type="entry name" value="Fimbrial"/>
    <property type="match status" value="1"/>
</dbReference>
<evidence type="ECO:0000313" key="8">
    <source>
        <dbReference type="Proteomes" id="UP001620339"/>
    </source>
</evidence>
<feature type="domain" description="Fimbrial-type adhesion" evidence="6">
    <location>
        <begin position="241"/>
        <end position="378"/>
    </location>
</feature>
<keyword evidence="4" id="KW-0281">Fimbrium</keyword>
<feature type="chain" id="PRO_5046284042" evidence="5">
    <location>
        <begin position="29"/>
        <end position="378"/>
    </location>
</feature>
<evidence type="ECO:0000259" key="6">
    <source>
        <dbReference type="Pfam" id="PF00419"/>
    </source>
</evidence>
<keyword evidence="8" id="KW-1185">Reference proteome</keyword>
<comment type="subcellular location">
    <subcellularLocation>
        <location evidence="1">Fimbrium</location>
    </subcellularLocation>
</comment>
<dbReference type="InterPro" id="IPR008966">
    <property type="entry name" value="Adhesion_dom_sf"/>
</dbReference>
<dbReference type="SUPFAM" id="SSF49401">
    <property type="entry name" value="Bacterial adhesins"/>
    <property type="match status" value="1"/>
</dbReference>
<sequence>MRLRTIRWNALLLPAAVALLAATEPAMAVQHTAAQSMAVRAAAQAAATASPACSPSPSAASITLPAVSISPSQSNGLIGSPVSVSVTFDCSVPFLNDSDYSDNFTLMTGSLAPFDTTTTPPSGNGGIMFTTNLQGIEAQLTATQVQASNGGNGPDGQAGWAMGSIACAGYTNSWSCTPANTITVTFTAQLVKTGTVVAGTVNSIKLLQFFDQDTYQASSGGANKTYAPSASFGTLTLNSVKVSANACTVTVDPTVVTLPAVLVSAFTGAGTTTGQTPFNVQLNCPAGTNLSITLATASPQTGTTSVIAPTSGSGYAGNVGVQLLNSSGNPITFGTAISEGKTTAGAMNLPFSARYYQTASGVTAGQVTATATYTLTYQ</sequence>
<gene>
    <name evidence="7" type="ORF">ISP25_11790</name>
</gene>
<keyword evidence="3 5" id="KW-0732">Signal</keyword>
<dbReference type="Proteomes" id="UP001620339">
    <property type="component" value="Unassembled WGS sequence"/>
</dbReference>
<comment type="similarity">
    <text evidence="2">Belongs to the fimbrial protein family.</text>
</comment>
<evidence type="ECO:0000256" key="5">
    <source>
        <dbReference type="SAM" id="SignalP"/>
    </source>
</evidence>
<dbReference type="PANTHER" id="PTHR33420:SF3">
    <property type="entry name" value="FIMBRIAL SUBUNIT ELFA"/>
    <property type="match status" value="1"/>
</dbReference>
<organism evidence="7 8">
    <name type="scientific">Rhodanobacter hydrolyticus</name>
    <dbReference type="NCBI Taxonomy" id="2250595"/>
    <lineage>
        <taxon>Bacteria</taxon>
        <taxon>Pseudomonadati</taxon>
        <taxon>Pseudomonadota</taxon>
        <taxon>Gammaproteobacteria</taxon>
        <taxon>Lysobacterales</taxon>
        <taxon>Rhodanobacteraceae</taxon>
        <taxon>Rhodanobacter</taxon>
    </lineage>
</organism>
<dbReference type="Gene3D" id="2.60.40.1090">
    <property type="entry name" value="Fimbrial-type adhesion domain"/>
    <property type="match status" value="2"/>
</dbReference>
<evidence type="ECO:0000256" key="3">
    <source>
        <dbReference type="ARBA" id="ARBA00022729"/>
    </source>
</evidence>
<comment type="caution">
    <text evidence="7">The sequence shown here is derived from an EMBL/GenBank/DDBJ whole genome shotgun (WGS) entry which is preliminary data.</text>
</comment>
<dbReference type="InterPro" id="IPR036937">
    <property type="entry name" value="Adhesion_dom_fimbrial_sf"/>
</dbReference>
<name>A0ABW8J629_9GAMM</name>
<dbReference type="EMBL" id="JADIKK010000008">
    <property type="protein sequence ID" value="MFK2877752.1"/>
    <property type="molecule type" value="Genomic_DNA"/>
</dbReference>
<dbReference type="RefSeq" id="WP_404614099.1">
    <property type="nucleotide sequence ID" value="NZ_JADIKK010000008.1"/>
</dbReference>
<reference evidence="7 8" key="1">
    <citation type="submission" date="2020-10" db="EMBL/GenBank/DDBJ databases">
        <title>Phylogeny of dyella-like bacteria.</title>
        <authorList>
            <person name="Fu J."/>
        </authorList>
    </citation>
    <scope>NUCLEOTIDE SEQUENCE [LARGE SCALE GENOMIC DNA]</scope>
    <source>
        <strain evidence="7 8">KACC 19113</strain>
    </source>
</reference>
<dbReference type="PANTHER" id="PTHR33420">
    <property type="entry name" value="FIMBRIAL SUBUNIT ELFA-RELATED"/>
    <property type="match status" value="1"/>
</dbReference>
<accession>A0ABW8J629</accession>
<evidence type="ECO:0000313" key="7">
    <source>
        <dbReference type="EMBL" id="MFK2877752.1"/>
    </source>
</evidence>
<evidence type="ECO:0000256" key="2">
    <source>
        <dbReference type="ARBA" id="ARBA00006671"/>
    </source>
</evidence>
<evidence type="ECO:0000256" key="4">
    <source>
        <dbReference type="ARBA" id="ARBA00023263"/>
    </source>
</evidence>
<feature type="signal peptide" evidence="5">
    <location>
        <begin position="1"/>
        <end position="28"/>
    </location>
</feature>
<protein>
    <submittedName>
        <fullName evidence="7">Fimbrial protein</fullName>
    </submittedName>
</protein>
<evidence type="ECO:0000256" key="1">
    <source>
        <dbReference type="ARBA" id="ARBA00004561"/>
    </source>
</evidence>
<dbReference type="InterPro" id="IPR050263">
    <property type="entry name" value="Bact_Fimbrial_Adh_Pro"/>
</dbReference>